<comment type="caution">
    <text evidence="7">The sequence shown here is derived from an EMBL/GenBank/DDBJ whole genome shotgun (WGS) entry which is preliminary data.</text>
</comment>
<evidence type="ECO:0000256" key="3">
    <source>
        <dbReference type="ARBA" id="ARBA00023038"/>
    </source>
</evidence>
<evidence type="ECO:0000256" key="2">
    <source>
        <dbReference type="ARBA" id="ARBA00022833"/>
    </source>
</evidence>
<dbReference type="SUPFAM" id="SSF57716">
    <property type="entry name" value="Glucocorticoid receptor-like (DNA-binding domain)"/>
    <property type="match status" value="1"/>
</dbReference>
<dbReference type="Gene3D" id="2.10.110.10">
    <property type="entry name" value="Cysteine Rich Protein"/>
    <property type="match status" value="1"/>
</dbReference>
<reference evidence="7 8" key="1">
    <citation type="submission" date="2019-07" db="EMBL/GenBank/DDBJ databases">
        <title>Annotation for the trematode Paragonimus westermani.</title>
        <authorList>
            <person name="Choi Y.-J."/>
        </authorList>
    </citation>
    <scope>NUCLEOTIDE SEQUENCE [LARGE SCALE GENOMIC DNA]</scope>
    <source>
        <strain evidence="7">180907_Pwestermani</strain>
    </source>
</reference>
<keyword evidence="8" id="KW-1185">Reference proteome</keyword>
<feature type="region of interest" description="Disordered" evidence="5">
    <location>
        <begin position="36"/>
        <end position="99"/>
    </location>
</feature>
<feature type="region of interest" description="Disordered" evidence="5">
    <location>
        <begin position="645"/>
        <end position="677"/>
    </location>
</feature>
<dbReference type="OrthoDB" id="6129702at2759"/>
<evidence type="ECO:0000313" key="8">
    <source>
        <dbReference type="Proteomes" id="UP000699462"/>
    </source>
</evidence>
<accession>A0A8T0D610</accession>
<feature type="region of interest" description="Disordered" evidence="5">
    <location>
        <begin position="316"/>
        <end position="338"/>
    </location>
</feature>
<name>A0A8T0D610_9TREM</name>
<dbReference type="InterPro" id="IPR001781">
    <property type="entry name" value="Znf_LIM"/>
</dbReference>
<keyword evidence="1 4" id="KW-0479">Metal-binding</keyword>
<feature type="compositionally biased region" description="Polar residues" evidence="5">
    <location>
        <begin position="85"/>
        <end position="99"/>
    </location>
</feature>
<organism evidence="7 8">
    <name type="scientific">Paragonimus westermani</name>
    <dbReference type="NCBI Taxonomy" id="34504"/>
    <lineage>
        <taxon>Eukaryota</taxon>
        <taxon>Metazoa</taxon>
        <taxon>Spiralia</taxon>
        <taxon>Lophotrochozoa</taxon>
        <taxon>Platyhelminthes</taxon>
        <taxon>Trematoda</taxon>
        <taxon>Digenea</taxon>
        <taxon>Plagiorchiida</taxon>
        <taxon>Troglotremata</taxon>
        <taxon>Troglotrematidae</taxon>
        <taxon>Paragonimus</taxon>
    </lineage>
</organism>
<gene>
    <name evidence="7" type="ORF">P879_08462</name>
</gene>
<keyword evidence="2 4" id="KW-0862">Zinc</keyword>
<dbReference type="Pfam" id="PF00412">
    <property type="entry name" value="LIM"/>
    <property type="match status" value="1"/>
</dbReference>
<dbReference type="PROSITE" id="PS50023">
    <property type="entry name" value="LIM_DOMAIN_2"/>
    <property type="match status" value="1"/>
</dbReference>
<dbReference type="GO" id="GO:0046872">
    <property type="term" value="F:metal ion binding"/>
    <property type="evidence" value="ECO:0007669"/>
    <property type="project" value="UniProtKB-KW"/>
</dbReference>
<keyword evidence="3 4" id="KW-0440">LIM domain</keyword>
<feature type="compositionally biased region" description="Basic and acidic residues" evidence="5">
    <location>
        <begin position="650"/>
        <end position="660"/>
    </location>
</feature>
<evidence type="ECO:0000259" key="6">
    <source>
        <dbReference type="PROSITE" id="PS50023"/>
    </source>
</evidence>
<evidence type="ECO:0000256" key="1">
    <source>
        <dbReference type="ARBA" id="ARBA00022723"/>
    </source>
</evidence>
<proteinExistence type="predicted"/>
<feature type="region of interest" description="Disordered" evidence="5">
    <location>
        <begin position="440"/>
        <end position="477"/>
    </location>
</feature>
<dbReference type="Proteomes" id="UP000699462">
    <property type="component" value="Unassembled WGS sequence"/>
</dbReference>
<evidence type="ECO:0000256" key="5">
    <source>
        <dbReference type="SAM" id="MobiDB-lite"/>
    </source>
</evidence>
<dbReference type="AlphaFoldDB" id="A0A8T0D610"/>
<feature type="compositionally biased region" description="Polar residues" evidence="5">
    <location>
        <begin position="663"/>
        <end position="677"/>
    </location>
</feature>
<feature type="compositionally biased region" description="Low complexity" evidence="5">
    <location>
        <begin position="55"/>
        <end position="77"/>
    </location>
</feature>
<evidence type="ECO:0000313" key="7">
    <source>
        <dbReference type="EMBL" id="KAF8562037.1"/>
    </source>
</evidence>
<evidence type="ECO:0000256" key="4">
    <source>
        <dbReference type="PROSITE-ProRule" id="PRU00125"/>
    </source>
</evidence>
<dbReference type="PROSITE" id="PS00478">
    <property type="entry name" value="LIM_DOMAIN_1"/>
    <property type="match status" value="1"/>
</dbReference>
<feature type="domain" description="LIM zinc-binding" evidence="6">
    <location>
        <begin position="146"/>
        <end position="213"/>
    </location>
</feature>
<dbReference type="EMBL" id="JTDF01021289">
    <property type="protein sequence ID" value="KAF8562037.1"/>
    <property type="molecule type" value="Genomic_DNA"/>
</dbReference>
<sequence>MLSQSIYGVILRSESSALRLPERQIKHDREDVIVCRVGADDDQPPVSTKRRTPALQQSVTSTQSSPLPVSSVVSSTTKHSPASIDYSNQSNNPRAWSSTRSEARLLAKQNPLTRSQSTHGANPSAIKPINVPESVARLFAPRKGSAHCYVCHKQLYSIERQTAFGLYFHRSCFRCTTCGTMLQPEKASRLPGESSDTFDKFYCLAHSPNSITGSTTVSKQPCGGSSGVSLVDRLRAGQFPFRNPGSQSVSFSQTQTGLVTSAQYSDQPITRLPSKLNQPPTAPGSYKSALLTGLQDEGETVMGVAGVRAAVRSCRLAPPGSSSPSPVRKPAPKANPHLPLVRDQSAHLGIRDDHAPGPNCYLAGHLGLPEVERRANWDLNTMVPIQDTSIPDLLEHMRSNRAHISTVEDYFASSESGTSQTDEHYEDILSDKFKYARSKRFRDRKPHTNLSKSAPGKKNEPSTTESVEDDSSSSISSAVNRFHGSSSNFLSPIHNTKLEAKKRFCMEPPKPLTIDPKQFIGSKNRERTITHTLLDCSEHLAAIHDTDVCHAYVASVSCYLECPPTSLCCESVDDSFQTSTSSYVPTAMSRRMRSVDRLSPSSRCSTVKTDANTVHPALSSGVLLPSYSAPFALLDEFRDIDSTSTLTERSSCERAPRLEENPQLVQSPPQSERPNPQFVTDHASAVSLKSCFPFADMEYDNLCYTDSEQRGDSLLNPRHIRTPSTANQAQQEASCQDLVENNQPRHKNAEVALSYPSLTASVVCQHSFQPIQLTLLDKELCDLRNRVLRLDDPTTYKRHHTVACFRLDTSRSLIPSSSGPGTGRSVLKKRRSNTVNADFPPHHPGVSLNQRIVSDSSLGVARKQCPLSETIITTRIVQSVPLRCTSNPDRWTKASPRNPECERNVILPLPRSYSEPIGLDCTTHFVSNFFDISTAS</sequence>
<dbReference type="SMART" id="SM00132">
    <property type="entry name" value="LIM"/>
    <property type="match status" value="1"/>
</dbReference>
<protein>
    <recommendedName>
        <fullName evidence="6">LIM zinc-binding domain-containing protein</fullName>
    </recommendedName>
</protein>